<dbReference type="EMBL" id="QXFX01000053">
    <property type="protein sequence ID" value="KAE9135612.1"/>
    <property type="molecule type" value="Genomic_DNA"/>
</dbReference>
<dbReference type="Proteomes" id="UP000486351">
    <property type="component" value="Unassembled WGS sequence"/>
</dbReference>
<dbReference type="EMBL" id="QXGD01000138">
    <property type="protein sequence ID" value="KAE9251107.1"/>
    <property type="molecule type" value="Genomic_DNA"/>
</dbReference>
<gene>
    <name evidence="9" type="ORF">PF001_g2213</name>
    <name evidence="8" type="ORF">PF002_g4435</name>
    <name evidence="7" type="ORF">PF004_g2773</name>
    <name evidence="6" type="ORF">PF005_g2434</name>
    <name evidence="5" type="ORF">PF006_g1861</name>
    <name evidence="4" type="ORF">PF007_g2379</name>
    <name evidence="10" type="ORF">PF008_g4461</name>
    <name evidence="1" type="ORF">PF009_g4294</name>
    <name evidence="3" type="ORF">PF010_g2015</name>
    <name evidence="2" type="ORF">PF011_g3189</name>
</gene>
<evidence type="ECO:0000313" key="6">
    <source>
        <dbReference type="EMBL" id="KAE9233169.1"/>
    </source>
</evidence>
<accession>A0A6A3UUP0</accession>
<dbReference type="Proteomes" id="UP000460718">
    <property type="component" value="Unassembled WGS sequence"/>
</dbReference>
<dbReference type="EMBL" id="QXGC01000082">
    <property type="protein sequence ID" value="KAE9250791.1"/>
    <property type="molecule type" value="Genomic_DNA"/>
</dbReference>
<dbReference type="EMBL" id="QXGB01000066">
    <property type="protein sequence ID" value="KAE9233169.1"/>
    <property type="molecule type" value="Genomic_DNA"/>
</dbReference>
<evidence type="ECO:0000313" key="8">
    <source>
        <dbReference type="EMBL" id="KAE9251107.1"/>
    </source>
</evidence>
<keyword evidence="12" id="KW-1185">Reference proteome</keyword>
<proteinExistence type="predicted"/>
<dbReference type="Proteomes" id="UP000429523">
    <property type="component" value="Unassembled WGS sequence"/>
</dbReference>
<evidence type="ECO:0000313" key="13">
    <source>
        <dbReference type="Proteomes" id="UP000437068"/>
    </source>
</evidence>
<dbReference type="EMBL" id="QXFY01000152">
    <property type="protein sequence ID" value="KAE9354574.1"/>
    <property type="molecule type" value="Genomic_DNA"/>
</dbReference>
<evidence type="ECO:0000313" key="20">
    <source>
        <dbReference type="Proteomes" id="UP000488956"/>
    </source>
</evidence>
<dbReference type="EMBL" id="QXFW01000103">
    <property type="protein sequence ID" value="KAE9025119.1"/>
    <property type="molecule type" value="Genomic_DNA"/>
</dbReference>
<evidence type="ECO:0000313" key="14">
    <source>
        <dbReference type="Proteomes" id="UP000440367"/>
    </source>
</evidence>
<evidence type="ECO:0000313" key="9">
    <source>
        <dbReference type="EMBL" id="KAE9326874.1"/>
    </source>
</evidence>
<evidence type="ECO:0000313" key="19">
    <source>
        <dbReference type="Proteomes" id="UP000486351"/>
    </source>
</evidence>
<dbReference type="Proteomes" id="UP000433483">
    <property type="component" value="Unassembled WGS sequence"/>
</dbReference>
<evidence type="ECO:0000313" key="11">
    <source>
        <dbReference type="Proteomes" id="UP000429523"/>
    </source>
</evidence>
<evidence type="ECO:0000313" key="18">
    <source>
        <dbReference type="Proteomes" id="UP000476176"/>
    </source>
</evidence>
<dbReference type="Proteomes" id="UP000488956">
    <property type="component" value="Unassembled WGS sequence"/>
</dbReference>
<evidence type="ECO:0000313" key="7">
    <source>
        <dbReference type="EMBL" id="KAE9250791.1"/>
    </source>
</evidence>
<reference evidence="11 12" key="1">
    <citation type="submission" date="2018-08" db="EMBL/GenBank/DDBJ databases">
        <title>Genomic investigation of the strawberry pathogen Phytophthora fragariae indicates pathogenicity is determined by transcriptional variation in three key races.</title>
        <authorList>
            <person name="Adams T.M."/>
            <person name="Armitage A.D."/>
            <person name="Sobczyk M.K."/>
            <person name="Bates H.J."/>
            <person name="Dunwell J.M."/>
            <person name="Nellist C.F."/>
            <person name="Harrison R.J."/>
        </authorList>
    </citation>
    <scope>NUCLEOTIDE SEQUENCE [LARGE SCALE GENOMIC DNA]</scope>
    <source>
        <strain evidence="9 13">A4</strain>
        <strain evidence="8 14">BC-1</strain>
        <strain evidence="7 18">BC-23</strain>
        <strain evidence="6 12">NOV-27</strain>
        <strain evidence="5 15">NOV-5</strain>
        <strain evidence="4 16">NOV-71</strain>
        <strain evidence="10 19">NOV-77</strain>
        <strain evidence="1 11">NOV-9</strain>
        <strain evidence="3 20">ONT-3</strain>
        <strain evidence="2 17">SCRP245</strain>
    </source>
</reference>
<name>A0A6A3UUP0_9STRA</name>
<evidence type="ECO:0000313" key="2">
    <source>
        <dbReference type="EMBL" id="KAE9025119.1"/>
    </source>
</evidence>
<sequence length="55" mass="5905">MTSVSASTLACSCPLGLSDDLQKSLQGANPSRRISFKSSTGPYNFCRFVDFLEGL</sequence>
<dbReference type="EMBL" id="QXGE01000060">
    <property type="protein sequence ID" value="KAE9326874.1"/>
    <property type="molecule type" value="Genomic_DNA"/>
</dbReference>
<dbReference type="Proteomes" id="UP000437068">
    <property type="component" value="Unassembled WGS sequence"/>
</dbReference>
<dbReference type="AlphaFoldDB" id="A0A6A3UUP0"/>
<dbReference type="EMBL" id="QXFZ01000064">
    <property type="protein sequence ID" value="KAE9135922.1"/>
    <property type="molecule type" value="Genomic_DNA"/>
</dbReference>
<evidence type="ECO:0000313" key="4">
    <source>
        <dbReference type="EMBL" id="KAE9135922.1"/>
    </source>
</evidence>
<evidence type="ECO:0000313" key="17">
    <source>
        <dbReference type="Proteomes" id="UP000460718"/>
    </source>
</evidence>
<evidence type="ECO:0000313" key="5">
    <source>
        <dbReference type="EMBL" id="KAE9154072.1"/>
    </source>
</evidence>
<evidence type="ECO:0000313" key="15">
    <source>
        <dbReference type="Proteomes" id="UP000440732"/>
    </source>
</evidence>
<organism evidence="5 15">
    <name type="scientific">Phytophthora fragariae</name>
    <dbReference type="NCBI Taxonomy" id="53985"/>
    <lineage>
        <taxon>Eukaryota</taxon>
        <taxon>Sar</taxon>
        <taxon>Stramenopiles</taxon>
        <taxon>Oomycota</taxon>
        <taxon>Peronosporomycetes</taxon>
        <taxon>Peronosporales</taxon>
        <taxon>Peronosporaceae</taxon>
        <taxon>Phytophthora</taxon>
    </lineage>
</organism>
<evidence type="ECO:0000313" key="1">
    <source>
        <dbReference type="EMBL" id="KAE8946076.1"/>
    </source>
</evidence>
<protein>
    <submittedName>
        <fullName evidence="5">Uncharacterized protein</fullName>
    </submittedName>
</protein>
<dbReference type="EMBL" id="QXGA01000049">
    <property type="protein sequence ID" value="KAE9154072.1"/>
    <property type="molecule type" value="Genomic_DNA"/>
</dbReference>
<evidence type="ECO:0000313" key="16">
    <source>
        <dbReference type="Proteomes" id="UP000441208"/>
    </source>
</evidence>
<evidence type="ECO:0000313" key="10">
    <source>
        <dbReference type="EMBL" id="KAE9354574.1"/>
    </source>
</evidence>
<dbReference type="Proteomes" id="UP000440367">
    <property type="component" value="Unassembled WGS sequence"/>
</dbReference>
<dbReference type="Proteomes" id="UP000441208">
    <property type="component" value="Unassembled WGS sequence"/>
</dbReference>
<comment type="caution">
    <text evidence="5">The sequence shown here is derived from an EMBL/GenBank/DDBJ whole genome shotgun (WGS) entry which is preliminary data.</text>
</comment>
<dbReference type="EMBL" id="QXGF01000133">
    <property type="protein sequence ID" value="KAE8946076.1"/>
    <property type="molecule type" value="Genomic_DNA"/>
</dbReference>
<dbReference type="Proteomes" id="UP000440732">
    <property type="component" value="Unassembled WGS sequence"/>
</dbReference>
<evidence type="ECO:0000313" key="12">
    <source>
        <dbReference type="Proteomes" id="UP000433483"/>
    </source>
</evidence>
<evidence type="ECO:0000313" key="3">
    <source>
        <dbReference type="EMBL" id="KAE9135612.1"/>
    </source>
</evidence>
<dbReference type="Proteomes" id="UP000476176">
    <property type="component" value="Unassembled WGS sequence"/>
</dbReference>